<keyword evidence="2" id="KW-0479">Metal-binding</keyword>
<name>A0AAE2ZPC1_9HYPH</name>
<feature type="binding site" evidence="2">
    <location>
        <position position="101"/>
    </location>
    <ligand>
        <name>Mn(2+)</name>
        <dbReference type="ChEBI" id="CHEBI:29035"/>
        <label>2</label>
    </ligand>
</feature>
<dbReference type="NCBIfam" id="TIGR01891">
    <property type="entry name" value="amidohydrolases"/>
    <property type="match status" value="1"/>
</dbReference>
<keyword evidence="2" id="KW-0464">Manganese</keyword>
<dbReference type="Pfam" id="PF01546">
    <property type="entry name" value="Peptidase_M20"/>
    <property type="match status" value="1"/>
</dbReference>
<feature type="binding site" evidence="2">
    <location>
        <position position="160"/>
    </location>
    <ligand>
        <name>Mn(2+)</name>
        <dbReference type="ChEBI" id="CHEBI:29035"/>
        <label>2</label>
    </ligand>
</feature>
<organism evidence="4 5">
    <name type="scientific">Flavimaribacter sediminis</name>
    <dbReference type="NCBI Taxonomy" id="2865987"/>
    <lineage>
        <taxon>Bacteria</taxon>
        <taxon>Pseudomonadati</taxon>
        <taxon>Pseudomonadota</taxon>
        <taxon>Alphaproteobacteria</taxon>
        <taxon>Hyphomicrobiales</taxon>
        <taxon>Rhizobiaceae</taxon>
        <taxon>Flavimaribacter</taxon>
    </lineage>
</organism>
<evidence type="ECO:0000256" key="1">
    <source>
        <dbReference type="ARBA" id="ARBA00022801"/>
    </source>
</evidence>
<feature type="binding site" evidence="2">
    <location>
        <position position="355"/>
    </location>
    <ligand>
        <name>Mn(2+)</name>
        <dbReference type="ChEBI" id="CHEBI:29035"/>
        <label>2</label>
    </ligand>
</feature>
<dbReference type="Proteomes" id="UP001196509">
    <property type="component" value="Unassembled WGS sequence"/>
</dbReference>
<keyword evidence="1" id="KW-0378">Hydrolase</keyword>
<dbReference type="SUPFAM" id="SSF55031">
    <property type="entry name" value="Bacterial exopeptidase dimerisation domain"/>
    <property type="match status" value="1"/>
</dbReference>
<dbReference type="PIRSF" id="PIRSF005962">
    <property type="entry name" value="Pept_M20D_amidohydro"/>
    <property type="match status" value="1"/>
</dbReference>
<feature type="domain" description="Peptidase M20 dimerisation" evidence="3">
    <location>
        <begin position="182"/>
        <end position="277"/>
    </location>
</feature>
<sequence length="384" mass="41474">MTLPDQTFREIRDIRRDLHRRPELSGEEFATAETIAGHLQAFAPDAILTGLGGAGVAAIFTGPGEGTTVLIRCELDGLPIEDLSGLEHRSTIAGKGHQCGHDGHMAITLATAHLLAREKPPRGRVVLLFQPAEENGKGARAVIADPRFGTIAPDFALSLHNFPGYPRHSILAKSGFVTCASRGMRISLEGRTAHASAPETGVSPAVAMADLIQRLNAMSASARLDEDFVLVTVVHAHLGEKAFGVSPGHAEVWATLRTLTDERMAQLVRRAEENARAVSTKHGLQLHIDYDDVFSASVNDSALTQMIRQSAGELDLRLFDLEEPMRFSEDFGEFGKICPSVMFFLGAGAEHPALHNPDYDFPDELIPTGAAMFHRTALRLLGGN</sequence>
<dbReference type="RefSeq" id="WP_220230481.1">
    <property type="nucleotide sequence ID" value="NZ_JAICBX010000004.1"/>
</dbReference>
<comment type="caution">
    <text evidence="4">The sequence shown here is derived from an EMBL/GenBank/DDBJ whole genome shotgun (WGS) entry which is preliminary data.</text>
</comment>
<dbReference type="GO" id="GO:0046872">
    <property type="term" value="F:metal ion binding"/>
    <property type="evidence" value="ECO:0007669"/>
    <property type="project" value="UniProtKB-KW"/>
</dbReference>
<reference evidence="4" key="1">
    <citation type="submission" date="2021-08" db="EMBL/GenBank/DDBJ databases">
        <title>Hoeflea bacterium WL0058 sp. nov., isolated from the sediment.</title>
        <authorList>
            <person name="Wang L."/>
            <person name="Zhang D."/>
        </authorList>
    </citation>
    <scope>NUCLEOTIDE SEQUENCE</scope>
    <source>
        <strain evidence="4">WL0058</strain>
    </source>
</reference>
<dbReference type="Gene3D" id="3.40.630.10">
    <property type="entry name" value="Zn peptidases"/>
    <property type="match status" value="1"/>
</dbReference>
<dbReference type="SUPFAM" id="SSF53187">
    <property type="entry name" value="Zn-dependent exopeptidases"/>
    <property type="match status" value="1"/>
</dbReference>
<dbReference type="AlphaFoldDB" id="A0AAE2ZPC1"/>
<dbReference type="InterPro" id="IPR036264">
    <property type="entry name" value="Bact_exopeptidase_dim_dom"/>
</dbReference>
<dbReference type="PANTHER" id="PTHR11014">
    <property type="entry name" value="PEPTIDASE M20 FAMILY MEMBER"/>
    <property type="match status" value="1"/>
</dbReference>
<keyword evidence="5" id="KW-1185">Reference proteome</keyword>
<dbReference type="EMBL" id="JAICBX010000004">
    <property type="protein sequence ID" value="MBW8639776.1"/>
    <property type="molecule type" value="Genomic_DNA"/>
</dbReference>
<accession>A0AAE2ZPC1</accession>
<gene>
    <name evidence="4" type="ORF">K1W69_21460</name>
</gene>
<proteinExistence type="predicted"/>
<dbReference type="InterPro" id="IPR011650">
    <property type="entry name" value="Peptidase_M20_dimer"/>
</dbReference>
<evidence type="ECO:0000259" key="3">
    <source>
        <dbReference type="Pfam" id="PF07687"/>
    </source>
</evidence>
<dbReference type="PANTHER" id="PTHR11014:SF169">
    <property type="entry name" value="CLAN MH, FAMILY M20, PEPTIDASE T-LIKE METALLOPEPTIDASE"/>
    <property type="match status" value="1"/>
</dbReference>
<evidence type="ECO:0000313" key="4">
    <source>
        <dbReference type="EMBL" id="MBW8639776.1"/>
    </source>
</evidence>
<feature type="binding site" evidence="2">
    <location>
        <position position="134"/>
    </location>
    <ligand>
        <name>Mn(2+)</name>
        <dbReference type="ChEBI" id="CHEBI:29035"/>
        <label>2</label>
    </ligand>
</feature>
<evidence type="ECO:0000256" key="2">
    <source>
        <dbReference type="PIRSR" id="PIRSR005962-1"/>
    </source>
</evidence>
<dbReference type="InterPro" id="IPR017439">
    <property type="entry name" value="Amidohydrolase"/>
</dbReference>
<dbReference type="GO" id="GO:0016787">
    <property type="term" value="F:hydrolase activity"/>
    <property type="evidence" value="ECO:0007669"/>
    <property type="project" value="UniProtKB-KW"/>
</dbReference>
<dbReference type="Pfam" id="PF07687">
    <property type="entry name" value="M20_dimer"/>
    <property type="match status" value="1"/>
</dbReference>
<protein>
    <submittedName>
        <fullName evidence="4">Amidohydrolase</fullName>
    </submittedName>
</protein>
<evidence type="ECO:0000313" key="5">
    <source>
        <dbReference type="Proteomes" id="UP001196509"/>
    </source>
</evidence>
<dbReference type="InterPro" id="IPR002933">
    <property type="entry name" value="Peptidase_M20"/>
</dbReference>
<feature type="binding site" evidence="2">
    <location>
        <position position="99"/>
    </location>
    <ligand>
        <name>Mn(2+)</name>
        <dbReference type="ChEBI" id="CHEBI:29035"/>
        <label>2</label>
    </ligand>
</feature>
<dbReference type="Gene3D" id="3.30.70.360">
    <property type="match status" value="1"/>
</dbReference>
<comment type="cofactor">
    <cofactor evidence="2">
        <name>Mn(2+)</name>
        <dbReference type="ChEBI" id="CHEBI:29035"/>
    </cofactor>
    <text evidence="2">The Mn(2+) ion enhances activity.</text>
</comment>